<keyword evidence="2" id="KW-1185">Reference proteome</keyword>
<dbReference type="RefSeq" id="WP_316510885.1">
    <property type="nucleotide sequence ID" value="NZ_OY726395.1"/>
</dbReference>
<reference evidence="1 2" key="1">
    <citation type="submission" date="2023-08" db="EMBL/GenBank/DDBJ databases">
        <authorList>
            <person name="Folkvardsen B D."/>
            <person name="Norman A."/>
        </authorList>
    </citation>
    <scope>NUCLEOTIDE SEQUENCE [LARGE SCALE GENOMIC DNA]</scope>
    <source>
        <strain evidence="1 2">Mu0050</strain>
    </source>
</reference>
<name>A0ABN9P6H9_9MYCO</name>
<evidence type="ECO:0000313" key="1">
    <source>
        <dbReference type="EMBL" id="CAJ1585169.1"/>
    </source>
</evidence>
<sequence>MERGNGAASSGDLPWASVFDPAANVRALTAIQAEGLRAATGLVDRFIRIAATGLNGMEGGARESRPEGKAANVEQDRRADLFGAPDVEPLLRSWLSMVEQLLPGTLPDKSSGAEGAALDFSGSVASGRIELSAAPGGAATAEVWLHNLGRSDLGPVRLRCADLLAPDGATVPAGAVRIHPAAVPMPARSSRGVELTVQLDATVAPGWYRGTLLAQGYPQLWLPVGLRVCEPGP</sequence>
<proteinExistence type="predicted"/>
<evidence type="ECO:0000313" key="2">
    <source>
        <dbReference type="Proteomes" id="UP001190466"/>
    </source>
</evidence>
<gene>
    <name evidence="1" type="ORF">MU0050_003567</name>
</gene>
<organism evidence="1 2">
    <name type="scientific">[Mycobacterium] wendilense</name>
    <dbReference type="NCBI Taxonomy" id="3064284"/>
    <lineage>
        <taxon>Bacteria</taxon>
        <taxon>Bacillati</taxon>
        <taxon>Actinomycetota</taxon>
        <taxon>Actinomycetes</taxon>
        <taxon>Mycobacteriales</taxon>
        <taxon>Mycobacteriaceae</taxon>
        <taxon>Mycolicibacter</taxon>
    </lineage>
</organism>
<accession>A0ABN9P6H9</accession>
<dbReference type="Proteomes" id="UP001190466">
    <property type="component" value="Chromosome"/>
</dbReference>
<dbReference type="EMBL" id="OY726395">
    <property type="protein sequence ID" value="CAJ1585169.1"/>
    <property type="molecule type" value="Genomic_DNA"/>
</dbReference>
<protein>
    <submittedName>
        <fullName evidence="1">Uncharacterized protein</fullName>
    </submittedName>
</protein>